<dbReference type="RefSeq" id="WP_090455575.1">
    <property type="nucleotide sequence ID" value="NZ_FNTC01000002.1"/>
</dbReference>
<evidence type="ECO:0000313" key="1">
    <source>
        <dbReference type="EMBL" id="SEC42212.1"/>
    </source>
</evidence>
<dbReference type="Proteomes" id="UP000198542">
    <property type="component" value="Unassembled WGS sequence"/>
</dbReference>
<gene>
    <name evidence="1" type="ORF">SAMN04490187_4308</name>
</gene>
<dbReference type="EMBL" id="FNTC01000002">
    <property type="protein sequence ID" value="SEC42212.1"/>
    <property type="molecule type" value="Genomic_DNA"/>
</dbReference>
<accession>A0A231GQJ9</accession>
<keyword evidence="2" id="KW-1185">Reference proteome</keyword>
<evidence type="ECO:0000313" key="2">
    <source>
        <dbReference type="Proteomes" id="UP000198542"/>
    </source>
</evidence>
<proteinExistence type="predicted"/>
<protein>
    <recommendedName>
        <fullName evidence="3">Terminase small subunit</fullName>
    </recommendedName>
</protein>
<sequence length="185" mass="20548">MAFLTRKEYGELKGWSRQHISKLVQNERLVVNGAGLIDVDASDQLLAMTSDPSKAGVAARHEQQRLQRDAPSACEEIEADQLGLAPDFQKARAMREHYLALQEQANFHTQQGTLVERKAVENAAYNAGRLVRDQLLGLPPRLAPEMAGMTDPWQIERLLTAAIRQALEDAERVSKADLEHAVTPS</sequence>
<organism evidence="1 2">
    <name type="scientific">Pseudomonas jessenii</name>
    <dbReference type="NCBI Taxonomy" id="77298"/>
    <lineage>
        <taxon>Bacteria</taxon>
        <taxon>Pseudomonadati</taxon>
        <taxon>Pseudomonadota</taxon>
        <taxon>Gammaproteobacteria</taxon>
        <taxon>Pseudomonadales</taxon>
        <taxon>Pseudomonadaceae</taxon>
        <taxon>Pseudomonas</taxon>
    </lineage>
</organism>
<name>A0A231GQJ9_PSEJE</name>
<reference evidence="2" key="1">
    <citation type="submission" date="2016-10" db="EMBL/GenBank/DDBJ databases">
        <authorList>
            <person name="Varghese N."/>
            <person name="Submissions S."/>
        </authorList>
    </citation>
    <scope>NUCLEOTIDE SEQUENCE [LARGE SCALE GENOMIC DNA]</scope>
    <source>
        <strain evidence="2">BS3660</strain>
    </source>
</reference>
<dbReference type="AlphaFoldDB" id="A0A231GQJ9"/>
<evidence type="ECO:0008006" key="3">
    <source>
        <dbReference type="Google" id="ProtNLM"/>
    </source>
</evidence>